<dbReference type="NCBIfam" id="TIGR04183">
    <property type="entry name" value="Por_Secre_tail"/>
    <property type="match status" value="1"/>
</dbReference>
<sequence>MKDRDKLFDYLALFESRIYRILSAIGLFCLLTSYVFSQEIGAYRTVGSGDFQNLTIWEVFDGFIWNAAANSPNQTNDIYIDQTHTLSLSQNEAVKSVFINAEAGAGQKLNLNGFNLDIYGTLQAFNGAAPGTPIGAWNSQNWIGNSTTSTLTFRGNSRTIIPLDAWSGFSTNSRYAVIFDPGPGVELRIQEAFKALSFTIRSGTVIQELDTSVIPNNCPTLSFNTETTVYGPGPFGELIIEDGATFITNCNDDISFRSGTVSSNSFDLRQGGTLILEGENPLIEAASIQLNGTVIHRSGSSTKNFLSKSFTDAATPQSIRNLILEGNEDLILPSNLIISGNLIQSGTGEFLSEFSHLQFLGATDQLVQNFSLETRDLTLNKMAGELIVDEDLRILQNLNLIEGSLNLAGNELHVNLDGSGEINYLGGSWKNISLFTYHNTPTVLDAINGTFPFEDTQNEGIRKVQLLGASSGGDLSIQFSEFKGADLNAGFDDSDGTTILYRLYSYFEFSGLNPSSNSVELRISADKLIVDDEEDLRIVGTGYAAPGTHLIGLDPTVLWARRALTFDELAGVNFTVGSFRTLTILPINWLSLEVKNKDQGALLQWQVAEDHPDGHYSIFRSSSANLNTEKQIGELRASSDEGRKDYEFYDSLVNPSLDYYYRIKYTEPEKEENWSKLLRLAASSTSSRVEVYPNPYTQGEIFLSIPANWNIENIQVEIHKLKGTQIFKGYFDEILVTEKLKKLSPGIYLIRITHWDQSEVIRWVRH</sequence>
<reference evidence="2" key="1">
    <citation type="submission" date="2016-10" db="EMBL/GenBank/DDBJ databases">
        <authorList>
            <person name="Varghese N."/>
            <person name="Submissions S."/>
        </authorList>
    </citation>
    <scope>NUCLEOTIDE SEQUENCE [LARGE SCALE GENOMIC DNA]</scope>
    <source>
        <strain evidence="2">DSM 23095</strain>
    </source>
</reference>
<proteinExistence type="predicted"/>
<evidence type="ECO:0000313" key="1">
    <source>
        <dbReference type="EMBL" id="SDC99826.1"/>
    </source>
</evidence>
<accession>A0A1G6R7G5</accession>
<organism evidence="1 2">
    <name type="scientific">Algoriphagus faecimaris</name>
    <dbReference type="NCBI Taxonomy" id="686796"/>
    <lineage>
        <taxon>Bacteria</taxon>
        <taxon>Pseudomonadati</taxon>
        <taxon>Bacteroidota</taxon>
        <taxon>Cytophagia</taxon>
        <taxon>Cytophagales</taxon>
        <taxon>Cyclobacteriaceae</taxon>
        <taxon>Algoriphagus</taxon>
    </lineage>
</organism>
<dbReference type="Gene3D" id="2.60.40.10">
    <property type="entry name" value="Immunoglobulins"/>
    <property type="match status" value="1"/>
</dbReference>
<dbReference type="STRING" id="686796.SAMN04488104_1011104"/>
<dbReference type="InterPro" id="IPR013783">
    <property type="entry name" value="Ig-like_fold"/>
</dbReference>
<dbReference type="RefSeq" id="WP_087938719.1">
    <property type="nucleotide sequence ID" value="NZ_FNAC01000011.1"/>
</dbReference>
<keyword evidence="2" id="KW-1185">Reference proteome</keyword>
<dbReference type="OrthoDB" id="812447at2"/>
<dbReference type="Proteomes" id="UP000199060">
    <property type="component" value="Unassembled WGS sequence"/>
</dbReference>
<gene>
    <name evidence="1" type="ORF">SAMN04488104_1011104</name>
</gene>
<evidence type="ECO:0000313" key="2">
    <source>
        <dbReference type="Proteomes" id="UP000199060"/>
    </source>
</evidence>
<dbReference type="EMBL" id="FNAC01000011">
    <property type="protein sequence ID" value="SDC99826.1"/>
    <property type="molecule type" value="Genomic_DNA"/>
</dbReference>
<dbReference type="InterPro" id="IPR026444">
    <property type="entry name" value="Secre_tail"/>
</dbReference>
<dbReference type="AlphaFoldDB" id="A0A1G6R7G5"/>
<name>A0A1G6R7G5_9BACT</name>
<protein>
    <submittedName>
        <fullName evidence="1">Por secretion system C-terminal sorting domain-containing protein</fullName>
    </submittedName>
</protein>